<protein>
    <submittedName>
        <fullName evidence="2">Uncharacterized protein</fullName>
    </submittedName>
</protein>
<feature type="compositionally biased region" description="Low complexity" evidence="1">
    <location>
        <begin position="25"/>
        <end position="40"/>
    </location>
</feature>
<dbReference type="EMBL" id="WJXW01000005">
    <property type="protein sequence ID" value="KAF9736357.1"/>
    <property type="molecule type" value="Genomic_DNA"/>
</dbReference>
<proteinExistence type="predicted"/>
<feature type="region of interest" description="Disordered" evidence="1">
    <location>
        <begin position="434"/>
        <end position="475"/>
    </location>
</feature>
<feature type="compositionally biased region" description="Low complexity" evidence="1">
    <location>
        <begin position="69"/>
        <end position="88"/>
    </location>
</feature>
<feature type="region of interest" description="Disordered" evidence="1">
    <location>
        <begin position="120"/>
        <end position="294"/>
    </location>
</feature>
<sequence length="538" mass="57801">MAPVTDLARPPRIPKLTYRNPIPADDLSLISQTSSTSTDAPPSPNDTPLDQPLSTPNCTPVSTPEFDTRSTASLASTQSASLASSDGSSTRESKAPPTKKKKNCVLSFLTMKEPSQSALDQFADAHRKQSAAKGGLPPPVGMQGISPQKLPPTVPKVNSKWDGVPESLKSSRTSILSSKRASTMSSTESQPSPNYTTRTSTINSMMNSSAISVATNDSRGPPNSLASPMHSAIDVGAYTPTKPPPRVDSPSFASLPEMTSFFPDDDPSSSAASPRSSAEHPWSPPSRPDQDASQVFVTDVDGKLSISEPDIVTVDRADAIFRRLNGGAGEALDDYYDGEDEDPDVPDTHDFLFDVKPILTTPPPRTSSYQAPVQPIQPTTVPHYVPPGNPPANFSRPRPCRTYSNPPRASTYLHHHKFSSPALPTLYEASIASTDDTDAASDTTEVGRTRTRESTDSAESFSAHSIAPSTAPSVATSFTPSVMSASWYRSSRERLGLGGRIRKSDVLPWEQKDSHRAPFSHLHPLHMHPTDADKHRTI</sequence>
<dbReference type="Proteomes" id="UP000756921">
    <property type="component" value="Unassembled WGS sequence"/>
</dbReference>
<organism evidence="2 3">
    <name type="scientific">Paraphaeosphaeria minitans</name>
    <dbReference type="NCBI Taxonomy" id="565426"/>
    <lineage>
        <taxon>Eukaryota</taxon>
        <taxon>Fungi</taxon>
        <taxon>Dikarya</taxon>
        <taxon>Ascomycota</taxon>
        <taxon>Pezizomycotina</taxon>
        <taxon>Dothideomycetes</taxon>
        <taxon>Pleosporomycetidae</taxon>
        <taxon>Pleosporales</taxon>
        <taxon>Massarineae</taxon>
        <taxon>Didymosphaeriaceae</taxon>
        <taxon>Paraphaeosphaeria</taxon>
    </lineage>
</organism>
<feature type="compositionally biased region" description="Low complexity" evidence="1">
    <location>
        <begin position="434"/>
        <end position="444"/>
    </location>
</feature>
<comment type="caution">
    <text evidence="2">The sequence shown here is derived from an EMBL/GenBank/DDBJ whole genome shotgun (WGS) entry which is preliminary data.</text>
</comment>
<feature type="region of interest" description="Disordered" evidence="1">
    <location>
        <begin position="1"/>
        <end position="105"/>
    </location>
</feature>
<feature type="compositionally biased region" description="Polar residues" evidence="1">
    <location>
        <begin position="457"/>
        <end position="475"/>
    </location>
</feature>
<feature type="compositionally biased region" description="Polar residues" evidence="1">
    <location>
        <begin position="52"/>
        <end position="62"/>
    </location>
</feature>
<accession>A0A9P6KRL6</accession>
<dbReference type="AlphaFoldDB" id="A0A9P6KRL6"/>
<dbReference type="OrthoDB" id="4117770at2759"/>
<feature type="compositionally biased region" description="Basic and acidic residues" evidence="1">
    <location>
        <begin position="445"/>
        <end position="455"/>
    </location>
</feature>
<feature type="compositionally biased region" description="Basic and acidic residues" evidence="1">
    <location>
        <begin position="528"/>
        <end position="538"/>
    </location>
</feature>
<gene>
    <name evidence="2" type="ORF">PMIN01_06273</name>
</gene>
<feature type="compositionally biased region" description="Polar residues" evidence="1">
    <location>
        <begin position="183"/>
        <end position="218"/>
    </location>
</feature>
<keyword evidence="3" id="KW-1185">Reference proteome</keyword>
<feature type="region of interest" description="Disordered" evidence="1">
    <location>
        <begin position="518"/>
        <end position="538"/>
    </location>
</feature>
<feature type="compositionally biased region" description="Low complexity" evidence="1">
    <location>
        <begin position="167"/>
        <end position="182"/>
    </location>
</feature>
<name>A0A9P6KRL6_9PLEO</name>
<reference evidence="2" key="1">
    <citation type="journal article" date="2020" name="Mol. Plant Microbe Interact.">
        <title>Genome Sequence of the Biocontrol Agent Coniothyrium minitans strain Conio (IMI 134523).</title>
        <authorList>
            <person name="Patel D."/>
            <person name="Shittu T.A."/>
            <person name="Baroncelli R."/>
            <person name="Muthumeenakshi S."/>
            <person name="Osborne T.H."/>
            <person name="Janganan T.K."/>
            <person name="Sreenivasaprasad S."/>
        </authorList>
    </citation>
    <scope>NUCLEOTIDE SEQUENCE</scope>
    <source>
        <strain evidence="2">Conio</strain>
    </source>
</reference>
<evidence type="ECO:0000313" key="2">
    <source>
        <dbReference type="EMBL" id="KAF9736357.1"/>
    </source>
</evidence>
<evidence type="ECO:0000313" key="3">
    <source>
        <dbReference type="Proteomes" id="UP000756921"/>
    </source>
</evidence>
<evidence type="ECO:0000256" key="1">
    <source>
        <dbReference type="SAM" id="MobiDB-lite"/>
    </source>
</evidence>